<dbReference type="Proteomes" id="UP000010816">
    <property type="component" value="Chromosome"/>
</dbReference>
<sequence>MHELHDPLCLDGFLLSKPVAHALSHCTPATARIYKADR</sequence>
<organism evidence="1 2">
    <name type="scientific">Thioflavicoccus mobilis 8321</name>
    <dbReference type="NCBI Taxonomy" id="765912"/>
    <lineage>
        <taxon>Bacteria</taxon>
        <taxon>Pseudomonadati</taxon>
        <taxon>Pseudomonadota</taxon>
        <taxon>Gammaproteobacteria</taxon>
        <taxon>Chromatiales</taxon>
        <taxon>Chromatiaceae</taxon>
        <taxon>Thioflavicoccus</taxon>
    </lineage>
</organism>
<protein>
    <submittedName>
        <fullName evidence="1">Uncharacterized protein</fullName>
    </submittedName>
</protein>
<accession>L0GYL8</accession>
<dbReference type="KEGG" id="tmb:Thimo_2298"/>
<dbReference type="EMBL" id="CP003051">
    <property type="protein sequence ID" value="AGA91041.1"/>
    <property type="molecule type" value="Genomic_DNA"/>
</dbReference>
<name>L0GYL8_9GAMM</name>
<dbReference type="AlphaFoldDB" id="L0GYL8"/>
<dbReference type="HOGENOM" id="CLU_3334188_0_0_6"/>
<keyword evidence="2" id="KW-1185">Reference proteome</keyword>
<evidence type="ECO:0000313" key="1">
    <source>
        <dbReference type="EMBL" id="AGA91041.1"/>
    </source>
</evidence>
<evidence type="ECO:0000313" key="2">
    <source>
        <dbReference type="Proteomes" id="UP000010816"/>
    </source>
</evidence>
<reference evidence="1 2" key="1">
    <citation type="submission" date="2011-09" db="EMBL/GenBank/DDBJ databases">
        <title>Complete sequence of chromosome of Thioflavicoccus mobilis 8321.</title>
        <authorList>
            <consortium name="US DOE Joint Genome Institute"/>
            <person name="Lucas S."/>
            <person name="Han J."/>
            <person name="Lapidus A."/>
            <person name="Cheng J.-F."/>
            <person name="Goodwin L."/>
            <person name="Pitluck S."/>
            <person name="Peters L."/>
            <person name="Ovchinnikova G."/>
            <person name="Lu M."/>
            <person name="Detter J.C."/>
            <person name="Han C."/>
            <person name="Tapia R."/>
            <person name="Land M."/>
            <person name="Hauser L."/>
            <person name="Kyrpides N."/>
            <person name="Ivanova N."/>
            <person name="Pagani I."/>
            <person name="Vogl K."/>
            <person name="Liu Z."/>
            <person name="Imhoff J."/>
            <person name="Thiel V."/>
            <person name="Frigaard N.-U."/>
            <person name="Bryant D."/>
            <person name="Woyke T."/>
        </authorList>
    </citation>
    <scope>NUCLEOTIDE SEQUENCE [LARGE SCALE GENOMIC DNA]</scope>
    <source>
        <strain evidence="1 2">8321</strain>
    </source>
</reference>
<proteinExistence type="predicted"/>
<gene>
    <name evidence="1" type="ORF">Thimo_2298</name>
</gene>